<reference evidence="4" key="1">
    <citation type="submission" date="2011-05" db="EMBL/GenBank/DDBJ databases">
        <title>Complete sequence of chromosome of Methanothermococcus okinawensis IH1.</title>
        <authorList>
            <consortium name="US DOE Joint Genome Institute"/>
            <person name="Lucas S."/>
            <person name="Han J."/>
            <person name="Lapidus A."/>
            <person name="Cheng J.-F."/>
            <person name="Goodwin L."/>
            <person name="Pitluck S."/>
            <person name="Peters L."/>
            <person name="Mikhailova N."/>
            <person name="Held B."/>
            <person name="Han C."/>
            <person name="Tapia R."/>
            <person name="Land M."/>
            <person name="Hauser L."/>
            <person name="Kyrpides N."/>
            <person name="Ivanova N."/>
            <person name="Pagani I."/>
            <person name="Sieprawska-Lupa M."/>
            <person name="Takai K."/>
            <person name="Miyazaki J."/>
            <person name="Whitman W."/>
            <person name="Woyke T."/>
        </authorList>
    </citation>
    <scope>NUCLEOTIDE SEQUENCE [LARGE SCALE GENOMIC DNA]</scope>
    <source>
        <strain evidence="4">IH1</strain>
    </source>
</reference>
<dbReference type="GO" id="GO:0009236">
    <property type="term" value="P:cobalamin biosynthetic process"/>
    <property type="evidence" value="ECO:0007669"/>
    <property type="project" value="UniProtKB-KW"/>
</dbReference>
<dbReference type="eggNOG" id="arCOG00107">
    <property type="taxonomic scope" value="Archaea"/>
</dbReference>
<evidence type="ECO:0000313" key="4">
    <source>
        <dbReference type="EMBL" id="AEH06682.1"/>
    </source>
</evidence>
<evidence type="ECO:0000259" key="3">
    <source>
        <dbReference type="Pfam" id="PF07685"/>
    </source>
</evidence>
<accession>F8AM07</accession>
<dbReference type="EMBL" id="CP002792">
    <property type="protein sequence ID" value="AEH06682.1"/>
    <property type="molecule type" value="Genomic_DNA"/>
</dbReference>
<dbReference type="GO" id="GO:0016740">
    <property type="term" value="F:transferase activity"/>
    <property type="evidence" value="ECO:0007669"/>
    <property type="project" value="UniProtKB-KW"/>
</dbReference>
<dbReference type="GO" id="GO:0042242">
    <property type="term" value="F:cobyrinic acid a,c-diamide synthase activity"/>
    <property type="evidence" value="ECO:0007669"/>
    <property type="project" value="InterPro"/>
</dbReference>
<evidence type="ECO:0000256" key="2">
    <source>
        <dbReference type="ARBA" id="ARBA00022962"/>
    </source>
</evidence>
<dbReference type="Pfam" id="PF07685">
    <property type="entry name" value="GATase_3"/>
    <property type="match status" value="1"/>
</dbReference>
<dbReference type="InterPro" id="IPR027417">
    <property type="entry name" value="P-loop_NTPase"/>
</dbReference>
<dbReference type="PANTHER" id="PTHR43873:SF1">
    <property type="entry name" value="COBYRINATE A,C-DIAMIDE SYNTHASE"/>
    <property type="match status" value="1"/>
</dbReference>
<organism evidence="4 5">
    <name type="scientific">Methanothermococcus okinawensis (strain DSM 14208 / JCM 11175 / IH1)</name>
    <dbReference type="NCBI Taxonomy" id="647113"/>
    <lineage>
        <taxon>Archaea</taxon>
        <taxon>Methanobacteriati</taxon>
        <taxon>Methanobacteriota</taxon>
        <taxon>Methanomada group</taxon>
        <taxon>Methanococci</taxon>
        <taxon>Methanococcales</taxon>
        <taxon>Methanococcaceae</taxon>
        <taxon>Methanothermococcus</taxon>
    </lineage>
</organism>
<keyword evidence="5" id="KW-1185">Reference proteome</keyword>
<dbReference type="STRING" id="647113.Metok_0705"/>
<dbReference type="KEGG" id="mok:Metok_0705"/>
<dbReference type="InterPro" id="IPR004484">
    <property type="entry name" value="CbiA/CobB_synth"/>
</dbReference>
<dbReference type="AlphaFoldDB" id="F8AM07"/>
<name>F8AM07_METOI</name>
<dbReference type="NCBIfam" id="NF004921">
    <property type="entry name" value="PRK06278.1"/>
    <property type="match status" value="1"/>
</dbReference>
<dbReference type="PROSITE" id="PS51273">
    <property type="entry name" value="GATASE_TYPE_1"/>
    <property type="match status" value="1"/>
</dbReference>
<dbReference type="PANTHER" id="PTHR43873">
    <property type="entry name" value="COBYRINATE A,C-DIAMIDE SYNTHASE"/>
    <property type="match status" value="1"/>
</dbReference>
<proteinExistence type="predicted"/>
<dbReference type="SUPFAM" id="SSF52540">
    <property type="entry name" value="P-loop containing nucleoside triphosphate hydrolases"/>
    <property type="match status" value="1"/>
</dbReference>
<dbReference type="Gene3D" id="3.40.50.880">
    <property type="match status" value="1"/>
</dbReference>
<keyword evidence="1" id="KW-0169">Cobalamin biosynthesis</keyword>
<gene>
    <name evidence="4" type="ordered locus">Metok_0705</name>
</gene>
<dbReference type="Gene3D" id="3.40.50.300">
    <property type="entry name" value="P-loop containing nucleotide triphosphate hydrolases"/>
    <property type="match status" value="1"/>
</dbReference>
<dbReference type="SUPFAM" id="SSF52317">
    <property type="entry name" value="Class I glutamine amidotransferase-like"/>
    <property type="match status" value="1"/>
</dbReference>
<dbReference type="InterPro" id="IPR029062">
    <property type="entry name" value="Class_I_gatase-like"/>
</dbReference>
<dbReference type="Proteomes" id="UP000009296">
    <property type="component" value="Chromosome"/>
</dbReference>
<feature type="domain" description="CobB/CobQ-like glutamine amidotransferase" evidence="3">
    <location>
        <begin position="41"/>
        <end position="200"/>
    </location>
</feature>
<evidence type="ECO:0000256" key="1">
    <source>
        <dbReference type="ARBA" id="ARBA00022573"/>
    </source>
</evidence>
<evidence type="ECO:0000313" key="5">
    <source>
        <dbReference type="Proteomes" id="UP000009296"/>
    </source>
</evidence>
<protein>
    <submittedName>
        <fullName evidence="4">CobB/CobQ domain protein glutamine amidotransferase</fullName>
    </submittedName>
</protein>
<keyword evidence="2 4" id="KW-0315">Glutamine amidotransferase</keyword>
<sequence length="515" mass="58096">MNYKMKMIIMEIGILDIKGSLPCFESFGNLPTKIIDENNFSEIKDLNMLIIPGGSLVESGSLNENLKKHILEYDGIIVGICSGFQILSEKIDVGRKSPVPIIKEGLGLLNVEFSPLICTDRVEFELKNESIFGKPHDVGNGFHCHTYGNIKITNKKTKELCTSKIKKLNYKIVGDVDIISGVYYKNIFGTMVHGFLDNKNIKENIFNSLNIDENEKELILKKNNDITHRLKAKSIINTNANNTNDTNTTNINNRSSFQSPLKESDEKKGLILLATGSESGKTFLTTSIVSKLDKKTFVAKIGPDVRDIVPSLYMLREPMLKYSSIKIADRGWCDAEEFLKFVKDSDYTYYIIEGVMGAFTGALNKKNYSGAEISKTLKFPVYIVASCSKSGIEGAFVESFGYYTLLKEMGVNVKGIILNKVYNFEVFEKVKKIGNEIGLSILGVGKANMNKRGLMPEVEIDYENFCKNAMNIDIGLEIPKLETINKRYDNTNKNNNKNNYKDFEYYLKKWVNHLK</sequence>
<dbReference type="HOGENOM" id="CLU_565768_0_0_2"/>
<dbReference type="InterPro" id="IPR011698">
    <property type="entry name" value="GATase_3"/>
</dbReference>